<dbReference type="PANTHER" id="PTHR12625">
    <property type="entry name" value="LIPOCALIN-1 INTERACTING MEMBRANE RECEPTOR LIMR"/>
    <property type="match status" value="1"/>
</dbReference>
<comment type="subcellular location">
    <subcellularLocation>
        <location evidence="2">Cell membrane</location>
        <topology evidence="2">Multi-pass membrane protein</topology>
    </subcellularLocation>
    <subcellularLocation>
        <location evidence="1">Endoplasmic reticulum membrane</location>
        <topology evidence="1">Multi-pass membrane protein</topology>
    </subcellularLocation>
</comment>
<dbReference type="GO" id="GO:0004888">
    <property type="term" value="F:transmembrane signaling receptor activity"/>
    <property type="evidence" value="ECO:0007669"/>
    <property type="project" value="TreeGrafter"/>
</dbReference>
<dbReference type="Proteomes" id="UP000710432">
    <property type="component" value="Unassembled WGS sequence"/>
</dbReference>
<keyword evidence="10 12" id="KW-0472">Membrane</keyword>
<proteinExistence type="inferred from homology"/>
<evidence type="ECO:0000256" key="3">
    <source>
        <dbReference type="ARBA" id="ARBA00010487"/>
    </source>
</evidence>
<feature type="transmembrane region" description="Helical" evidence="12">
    <location>
        <begin position="107"/>
        <end position="134"/>
    </location>
</feature>
<keyword evidence="6" id="KW-0879">Wnt signaling pathway</keyword>
<dbReference type="InterPro" id="IPR008075">
    <property type="entry name" value="LIMR"/>
</dbReference>
<comment type="caution">
    <text evidence="13">The sequence shown here is derived from an EMBL/GenBank/DDBJ whole genome shotgun (WGS) entry which is preliminary data.</text>
</comment>
<feature type="transmembrane region" description="Helical" evidence="12">
    <location>
        <begin position="63"/>
        <end position="87"/>
    </location>
</feature>
<evidence type="ECO:0000256" key="9">
    <source>
        <dbReference type="ARBA" id="ARBA00022989"/>
    </source>
</evidence>
<evidence type="ECO:0000256" key="8">
    <source>
        <dbReference type="ARBA" id="ARBA00022824"/>
    </source>
</evidence>
<evidence type="ECO:0000256" key="2">
    <source>
        <dbReference type="ARBA" id="ARBA00004651"/>
    </source>
</evidence>
<keyword evidence="7 12" id="KW-0812">Transmembrane</keyword>
<organism evidence="13 14">
    <name type="scientific">Microtus ochrogaster</name>
    <name type="common">Prairie vole</name>
    <dbReference type="NCBI Taxonomy" id="79684"/>
    <lineage>
        <taxon>Eukaryota</taxon>
        <taxon>Metazoa</taxon>
        <taxon>Chordata</taxon>
        <taxon>Craniata</taxon>
        <taxon>Vertebrata</taxon>
        <taxon>Euteleostomi</taxon>
        <taxon>Mammalia</taxon>
        <taxon>Eutheria</taxon>
        <taxon>Euarchontoglires</taxon>
        <taxon>Glires</taxon>
        <taxon>Rodentia</taxon>
        <taxon>Myomorpha</taxon>
        <taxon>Muroidea</taxon>
        <taxon>Cricetidae</taxon>
        <taxon>Arvicolinae</taxon>
        <taxon>Microtus</taxon>
    </lineage>
</organism>
<dbReference type="EMBL" id="JAATJU010022430">
    <property type="protein sequence ID" value="KAH0510681.1"/>
    <property type="molecule type" value="Genomic_DNA"/>
</dbReference>
<evidence type="ECO:0000313" key="13">
    <source>
        <dbReference type="EMBL" id="KAH0510681.1"/>
    </source>
</evidence>
<keyword evidence="11" id="KW-0675">Receptor</keyword>
<dbReference type="InterPro" id="IPR006876">
    <property type="entry name" value="LMBR1-like_membr_prot"/>
</dbReference>
<dbReference type="PANTHER" id="PTHR12625:SF2">
    <property type="entry name" value="PROTEIN LMBR1L"/>
    <property type="match status" value="1"/>
</dbReference>
<feature type="transmembrane region" description="Helical" evidence="12">
    <location>
        <begin position="418"/>
        <end position="435"/>
    </location>
</feature>
<evidence type="ECO:0000256" key="4">
    <source>
        <dbReference type="ARBA" id="ARBA00022475"/>
    </source>
</evidence>
<feature type="transmembrane region" description="Helical" evidence="12">
    <location>
        <begin position="455"/>
        <end position="478"/>
    </location>
</feature>
<protein>
    <submittedName>
        <fullName evidence="13">Protein LMBR1L</fullName>
    </submittedName>
</protein>
<keyword evidence="5" id="KW-0254">Endocytosis</keyword>
<reference evidence="13" key="1">
    <citation type="submission" date="2020-03" db="EMBL/GenBank/DDBJ databases">
        <title>Studies in the Genomics of Life Span.</title>
        <authorList>
            <person name="Glass D."/>
        </authorList>
    </citation>
    <scope>NUCLEOTIDE SEQUENCE</scope>
    <source>
        <strain evidence="13">LTLLF</strain>
        <tissue evidence="13">Muscle</tissue>
    </source>
</reference>
<dbReference type="AlphaFoldDB" id="A0A8J6KUF8"/>
<keyword evidence="4" id="KW-1003">Cell membrane</keyword>
<dbReference type="GO" id="GO:0005789">
    <property type="term" value="C:endoplasmic reticulum membrane"/>
    <property type="evidence" value="ECO:0007669"/>
    <property type="project" value="UniProtKB-SubCell"/>
</dbReference>
<dbReference type="GO" id="GO:0006898">
    <property type="term" value="P:receptor-mediated endocytosis"/>
    <property type="evidence" value="ECO:0007669"/>
    <property type="project" value="TreeGrafter"/>
</dbReference>
<evidence type="ECO:0000256" key="5">
    <source>
        <dbReference type="ARBA" id="ARBA00022583"/>
    </source>
</evidence>
<accession>A0A8J6KUF8</accession>
<feature type="transmembrane region" description="Helical" evidence="12">
    <location>
        <begin position="323"/>
        <end position="348"/>
    </location>
</feature>
<evidence type="ECO:0000256" key="1">
    <source>
        <dbReference type="ARBA" id="ARBA00004477"/>
    </source>
</evidence>
<dbReference type="Pfam" id="PF04791">
    <property type="entry name" value="LMBR1"/>
    <property type="match status" value="2"/>
</dbReference>
<feature type="transmembrane region" description="Helical" evidence="12">
    <location>
        <begin position="24"/>
        <end position="42"/>
    </location>
</feature>
<dbReference type="GO" id="GO:0005886">
    <property type="term" value="C:plasma membrane"/>
    <property type="evidence" value="ECO:0007669"/>
    <property type="project" value="UniProtKB-SubCell"/>
</dbReference>
<feature type="transmembrane region" description="Helical" evidence="12">
    <location>
        <begin position="379"/>
        <end position="398"/>
    </location>
</feature>
<evidence type="ECO:0000256" key="7">
    <source>
        <dbReference type="ARBA" id="ARBA00022692"/>
    </source>
</evidence>
<dbReference type="PRINTS" id="PR01692">
    <property type="entry name" value="LIPOCALINIMR"/>
</dbReference>
<keyword evidence="9 12" id="KW-1133">Transmembrane helix</keyword>
<evidence type="ECO:0000256" key="10">
    <source>
        <dbReference type="ARBA" id="ARBA00023136"/>
    </source>
</evidence>
<evidence type="ECO:0000313" key="14">
    <source>
        <dbReference type="Proteomes" id="UP000710432"/>
    </source>
</evidence>
<evidence type="ECO:0000256" key="6">
    <source>
        <dbReference type="ARBA" id="ARBA00022687"/>
    </source>
</evidence>
<feature type="transmembrane region" description="Helical" evidence="12">
    <location>
        <begin position="196"/>
        <end position="218"/>
    </location>
</feature>
<evidence type="ECO:0000256" key="11">
    <source>
        <dbReference type="ARBA" id="ARBA00023170"/>
    </source>
</evidence>
<feature type="transmembrane region" description="Helical" evidence="12">
    <location>
        <begin position="155"/>
        <end position="176"/>
    </location>
</feature>
<evidence type="ECO:0000256" key="12">
    <source>
        <dbReference type="SAM" id="Phobius"/>
    </source>
</evidence>
<name>A0A8J6KUF8_MICOH</name>
<sequence length="548" mass="61263">MEAADYEVLSVREQLFHDRVRECIISILLFATLYILCHIFLTRFKRPADFTTVDDEDATVNKIALELCTFTLAVALGAVFLLPFSIISNEVLLSLPRNYYIQWLNGSLIHGLWNLVFLFSNLSLIFLMPFAYFFTESEGFAGSRKGVLGRVYETVVMLILLTLLVLGMVWVASAIVDNDKASRESLYDFWEYYLPYLYSCISFLGVLLLLVCTPLGLARMFSVTGKLLVKPRLLEDLEEQLNCSVFEEAALTRRICNPTSCWLPLDMELLHRQVLALQTQRVLLGMWTGAFPGRVVLCFKYSLTASHPCTEKRRKASAWQRNLGYPLAMLCLLLLTGLSVLLVAINILELLIDEAAMPRGMQDASLGQVSFSKLGSFGAIIQVVLIFYLMVSSVVGFYSSPLFRSLRPRWHDTAMTQIIGNCVCLLVLSSALPVFSRTLGLTRFDLLGDFGRFNWLGNFYIVFLYNAAFAGLTTLCLVKTFTAAVRAELIRAFGKRGWTGYPCLSLVFPGLPGRNSTSDLLLGVEKEKTGHCLVLEASQGGWTSGPGI</sequence>
<dbReference type="GO" id="GO:0016055">
    <property type="term" value="P:Wnt signaling pathway"/>
    <property type="evidence" value="ECO:0007669"/>
    <property type="project" value="UniProtKB-KW"/>
</dbReference>
<comment type="similarity">
    <text evidence="3">Belongs to the LIMR family.</text>
</comment>
<gene>
    <name evidence="13" type="ORF">LTLLF_153810</name>
</gene>
<keyword evidence="8" id="KW-0256">Endoplasmic reticulum</keyword>